<dbReference type="Proteomes" id="UP000304912">
    <property type="component" value="Plasmid plas12"/>
</dbReference>
<dbReference type="EMBL" id="CP039853">
    <property type="protein sequence ID" value="QCZ95529.1"/>
    <property type="molecule type" value="Genomic_DNA"/>
</dbReference>
<geneLocation type="plasmid" evidence="1 2">
    <name>plas12</name>
</geneLocation>
<evidence type="ECO:0000313" key="2">
    <source>
        <dbReference type="Proteomes" id="UP000304912"/>
    </source>
</evidence>
<keyword evidence="2" id="KW-1185">Reference proteome</keyword>
<dbReference type="KEGG" id="salk:FBQ74_18585"/>
<keyword evidence="1" id="KW-0614">Plasmid</keyword>
<accession>A0A5B7YLC9</accession>
<protein>
    <submittedName>
        <fullName evidence="1">Uncharacterized protein</fullName>
    </submittedName>
</protein>
<organism evidence="1 2">
    <name type="scientific">Salinimonas iocasae</name>
    <dbReference type="NCBI Taxonomy" id="2572577"/>
    <lineage>
        <taxon>Bacteria</taxon>
        <taxon>Pseudomonadati</taxon>
        <taxon>Pseudomonadota</taxon>
        <taxon>Gammaproteobacteria</taxon>
        <taxon>Alteromonadales</taxon>
        <taxon>Alteromonadaceae</taxon>
        <taxon>Alteromonas/Salinimonas group</taxon>
        <taxon>Salinimonas</taxon>
    </lineage>
</organism>
<sequence length="178" mass="20587">MAKKGRFIVHLYRSCPFEDEVASYIEKCSQEDIRHLLSQGLWLEDFIEFNGGDLSDRRFSGSLKEESDNEHSFFLRFPGSDSRLSISRIQQAWERVQMFNTFPGRLAYLRKLIFRGYLAEHAFEDKYSDLFSALMTQSVVVKQSVNLKAPQKEFPAVSNPDDITMKRESAKAKLTGLM</sequence>
<reference evidence="1 2" key="1">
    <citation type="submission" date="2019-04" db="EMBL/GenBank/DDBJ databases">
        <title>Salinimonas iocasae sp. nov., a halophilic bacterium isolated from the outer tube casing of tubeworms in Okinawa Trough.</title>
        <authorList>
            <person name="Zhang H."/>
            <person name="Wang H."/>
            <person name="Li C."/>
        </authorList>
    </citation>
    <scope>NUCLEOTIDE SEQUENCE [LARGE SCALE GENOMIC DNA]</scope>
    <source>
        <strain evidence="1 2">KX18D6</strain>
        <plasmid evidence="1 2">plas12</plasmid>
    </source>
</reference>
<name>A0A5B7YLC9_9ALTE</name>
<proteinExistence type="predicted"/>
<dbReference type="AlphaFoldDB" id="A0A5B7YLC9"/>
<evidence type="ECO:0000313" key="1">
    <source>
        <dbReference type="EMBL" id="QCZ95529.1"/>
    </source>
</evidence>
<dbReference type="RefSeq" id="WP_139758215.1">
    <property type="nucleotide sequence ID" value="NZ_CP039853.1"/>
</dbReference>
<gene>
    <name evidence="1" type="ORF">FBQ74_18585</name>
</gene>
<dbReference type="OrthoDB" id="9827668at2"/>